<dbReference type="AlphaFoldDB" id="A0A161LUI3"/>
<evidence type="ECO:0000256" key="2">
    <source>
        <dbReference type="ARBA" id="ARBA00022679"/>
    </source>
</evidence>
<keyword evidence="2 3" id="KW-0808">Transferase</keyword>
<proteinExistence type="inferred from homology"/>
<keyword evidence="1 3" id="KW-0328">Glycosyltransferase</keyword>
<dbReference type="InterPro" id="IPR011051">
    <property type="entry name" value="RmlC_Cupin_sf"/>
</dbReference>
<dbReference type="SUPFAM" id="SSF51182">
    <property type="entry name" value="RmlC-like cupins"/>
    <property type="match status" value="1"/>
</dbReference>
<dbReference type="Pfam" id="PF06865">
    <property type="entry name" value="Ppnp"/>
    <property type="match status" value="1"/>
</dbReference>
<dbReference type="OrthoDB" id="9793848at2"/>
<dbReference type="PANTHER" id="PTHR36540:SF1">
    <property type="entry name" value="PYRIMIDINE_PURINE NUCLEOSIDE PHOSPHORYLASE"/>
    <property type="match status" value="1"/>
</dbReference>
<dbReference type="STRING" id="681398.PJIAN_2209"/>
<dbReference type="RefSeq" id="WP_068703123.1">
    <property type="nucleotide sequence ID" value="NZ_BDCR01000002.1"/>
</dbReference>
<dbReference type="HAMAP" id="MF_01537">
    <property type="entry name" value="Nucleos_phosphorylase_PpnP"/>
    <property type="match status" value="1"/>
</dbReference>
<dbReference type="EC" id="2.4.2.1" evidence="3"/>
<dbReference type="InterPro" id="IPR014710">
    <property type="entry name" value="RmlC-like_jellyroll"/>
</dbReference>
<comment type="catalytic activity">
    <reaction evidence="3">
        <text>a purine D-ribonucleoside + phosphate = a purine nucleobase + alpha-D-ribose 1-phosphate</text>
        <dbReference type="Rhea" id="RHEA:19805"/>
        <dbReference type="ChEBI" id="CHEBI:26386"/>
        <dbReference type="ChEBI" id="CHEBI:43474"/>
        <dbReference type="ChEBI" id="CHEBI:57720"/>
        <dbReference type="ChEBI" id="CHEBI:142355"/>
        <dbReference type="EC" id="2.4.2.1"/>
    </reaction>
</comment>
<dbReference type="PANTHER" id="PTHR36540">
    <property type="entry name" value="PYRIMIDINE/PURINE NUCLEOSIDE PHOSPHORYLASE"/>
    <property type="match status" value="1"/>
</dbReference>
<organism evidence="4 5">
    <name type="scientific">Paludibacter jiangxiensis</name>
    <dbReference type="NCBI Taxonomy" id="681398"/>
    <lineage>
        <taxon>Bacteria</taxon>
        <taxon>Pseudomonadati</taxon>
        <taxon>Bacteroidota</taxon>
        <taxon>Bacteroidia</taxon>
        <taxon>Bacteroidales</taxon>
        <taxon>Paludibacteraceae</taxon>
        <taxon>Paludibacter</taxon>
    </lineage>
</organism>
<evidence type="ECO:0000256" key="3">
    <source>
        <dbReference type="HAMAP-Rule" id="MF_01537"/>
    </source>
</evidence>
<evidence type="ECO:0000313" key="5">
    <source>
        <dbReference type="Proteomes" id="UP000076586"/>
    </source>
</evidence>
<comment type="catalytic activity">
    <reaction evidence="3">
        <text>cytidine + phosphate = cytosine + alpha-D-ribose 1-phosphate</text>
        <dbReference type="Rhea" id="RHEA:52540"/>
        <dbReference type="ChEBI" id="CHEBI:16040"/>
        <dbReference type="ChEBI" id="CHEBI:17562"/>
        <dbReference type="ChEBI" id="CHEBI:43474"/>
        <dbReference type="ChEBI" id="CHEBI:57720"/>
        <dbReference type="EC" id="2.4.2.2"/>
    </reaction>
</comment>
<dbReference type="GO" id="GO:0004731">
    <property type="term" value="F:purine-nucleoside phosphorylase activity"/>
    <property type="evidence" value="ECO:0007669"/>
    <property type="project" value="UniProtKB-UniRule"/>
</dbReference>
<dbReference type="CDD" id="cd20296">
    <property type="entry name" value="cupin_PpnP-like"/>
    <property type="match status" value="1"/>
</dbReference>
<comment type="catalytic activity">
    <reaction evidence="3">
        <text>xanthosine + phosphate = alpha-D-ribose 1-phosphate + xanthine</text>
        <dbReference type="Rhea" id="RHEA:27638"/>
        <dbReference type="ChEBI" id="CHEBI:17712"/>
        <dbReference type="ChEBI" id="CHEBI:18107"/>
        <dbReference type="ChEBI" id="CHEBI:43474"/>
        <dbReference type="ChEBI" id="CHEBI:57720"/>
        <dbReference type="EC" id="2.4.2.1"/>
    </reaction>
</comment>
<comment type="function">
    <text evidence="3">Catalyzes the phosphorolysis of diverse nucleosides, yielding D-ribose 1-phosphate and the respective free bases. Can use uridine, adenosine, guanosine, cytidine, thymidine, inosine and xanthosine as substrates. Also catalyzes the reverse reactions.</text>
</comment>
<evidence type="ECO:0000313" key="4">
    <source>
        <dbReference type="EMBL" id="GAT62649.1"/>
    </source>
</evidence>
<dbReference type="GO" id="GO:0005829">
    <property type="term" value="C:cytosol"/>
    <property type="evidence" value="ECO:0007669"/>
    <property type="project" value="TreeGrafter"/>
</dbReference>
<comment type="catalytic activity">
    <reaction evidence="3">
        <text>adenosine + phosphate = alpha-D-ribose 1-phosphate + adenine</text>
        <dbReference type="Rhea" id="RHEA:27642"/>
        <dbReference type="ChEBI" id="CHEBI:16335"/>
        <dbReference type="ChEBI" id="CHEBI:16708"/>
        <dbReference type="ChEBI" id="CHEBI:43474"/>
        <dbReference type="ChEBI" id="CHEBI:57720"/>
        <dbReference type="EC" id="2.4.2.1"/>
    </reaction>
</comment>
<comment type="catalytic activity">
    <reaction evidence="3">
        <text>uridine + phosphate = alpha-D-ribose 1-phosphate + uracil</text>
        <dbReference type="Rhea" id="RHEA:24388"/>
        <dbReference type="ChEBI" id="CHEBI:16704"/>
        <dbReference type="ChEBI" id="CHEBI:17568"/>
        <dbReference type="ChEBI" id="CHEBI:43474"/>
        <dbReference type="ChEBI" id="CHEBI:57720"/>
        <dbReference type="EC" id="2.4.2.2"/>
    </reaction>
</comment>
<dbReference type="InterPro" id="IPR009664">
    <property type="entry name" value="Ppnp"/>
</dbReference>
<dbReference type="GO" id="GO:0009032">
    <property type="term" value="F:thymidine phosphorylase activity"/>
    <property type="evidence" value="ECO:0007669"/>
    <property type="project" value="RHEA"/>
</dbReference>
<comment type="catalytic activity">
    <reaction evidence="3">
        <text>inosine + phosphate = alpha-D-ribose 1-phosphate + hypoxanthine</text>
        <dbReference type="Rhea" id="RHEA:27646"/>
        <dbReference type="ChEBI" id="CHEBI:17368"/>
        <dbReference type="ChEBI" id="CHEBI:17596"/>
        <dbReference type="ChEBI" id="CHEBI:43474"/>
        <dbReference type="ChEBI" id="CHEBI:57720"/>
        <dbReference type="EC" id="2.4.2.1"/>
    </reaction>
</comment>
<comment type="catalytic activity">
    <reaction evidence="3">
        <text>guanosine + phosphate = alpha-D-ribose 1-phosphate + guanine</text>
        <dbReference type="Rhea" id="RHEA:13233"/>
        <dbReference type="ChEBI" id="CHEBI:16235"/>
        <dbReference type="ChEBI" id="CHEBI:16750"/>
        <dbReference type="ChEBI" id="CHEBI:43474"/>
        <dbReference type="ChEBI" id="CHEBI:57720"/>
        <dbReference type="EC" id="2.4.2.1"/>
    </reaction>
</comment>
<dbReference type="FunFam" id="2.60.120.10:FF:000016">
    <property type="entry name" value="Pyrimidine/purine nucleoside phosphorylase"/>
    <property type="match status" value="1"/>
</dbReference>
<comment type="similarity">
    <text evidence="3">Belongs to the nucleoside phosphorylase PpnP family.</text>
</comment>
<dbReference type="GO" id="GO:0047975">
    <property type="term" value="F:guanosine phosphorylase activity"/>
    <property type="evidence" value="ECO:0007669"/>
    <property type="project" value="RHEA"/>
</dbReference>
<evidence type="ECO:0000256" key="1">
    <source>
        <dbReference type="ARBA" id="ARBA00022676"/>
    </source>
</evidence>
<reference evidence="5" key="1">
    <citation type="submission" date="2016-04" db="EMBL/GenBank/DDBJ databases">
        <title>Draft genome sequence of Paludibacter jiangxiensis strain NM7.</title>
        <authorList>
            <person name="Qiu Y."/>
            <person name="Matsuura N."/>
            <person name="Ohashi A."/>
            <person name="Tourlousse M.D."/>
            <person name="Sekiguchi Y."/>
        </authorList>
    </citation>
    <scope>NUCLEOTIDE SEQUENCE [LARGE SCALE GENOMIC DNA]</scope>
    <source>
        <strain evidence="5">NM7</strain>
    </source>
</reference>
<reference evidence="5" key="2">
    <citation type="journal article" date="2017" name="Genome Announc.">
        <title>Draft genome sequence of Paludibacter jiangxiensis NM7(T), a propionate-producing fermentative bacterium.</title>
        <authorList>
            <person name="Qiu Y.-L."/>
            <person name="Tourlousse D.M."/>
            <person name="Matsuura N."/>
            <person name="Ohashi A."/>
            <person name="Sekiguchi Y."/>
        </authorList>
    </citation>
    <scope>NUCLEOTIDE SEQUENCE [LARGE SCALE GENOMIC DNA]</scope>
    <source>
        <strain evidence="5">NM7</strain>
    </source>
</reference>
<comment type="caution">
    <text evidence="4">The sequence shown here is derived from an EMBL/GenBank/DDBJ whole genome shotgun (WGS) entry which is preliminary data.</text>
</comment>
<dbReference type="EMBL" id="BDCR01000002">
    <property type="protein sequence ID" value="GAT62649.1"/>
    <property type="molecule type" value="Genomic_DNA"/>
</dbReference>
<dbReference type="Proteomes" id="UP000076586">
    <property type="component" value="Unassembled WGS sequence"/>
</dbReference>
<sequence>MFKTNQYFDGEVVSIALESAEGKATVGVMAAGEYEFGTATIELMTVISGQLTVQLPGETEWKTYKKFETFVVPKDVKFKVKATEDTPYLCLYK</sequence>
<dbReference type="Gene3D" id="2.60.120.10">
    <property type="entry name" value="Jelly Rolls"/>
    <property type="match status" value="1"/>
</dbReference>
<dbReference type="EC" id="2.4.2.2" evidence="3"/>
<name>A0A161LUI3_9BACT</name>
<comment type="catalytic activity">
    <reaction evidence="3">
        <text>thymidine + phosphate = 2-deoxy-alpha-D-ribose 1-phosphate + thymine</text>
        <dbReference type="Rhea" id="RHEA:16037"/>
        <dbReference type="ChEBI" id="CHEBI:17748"/>
        <dbReference type="ChEBI" id="CHEBI:17821"/>
        <dbReference type="ChEBI" id="CHEBI:43474"/>
        <dbReference type="ChEBI" id="CHEBI:57259"/>
        <dbReference type="EC" id="2.4.2.2"/>
    </reaction>
</comment>
<dbReference type="GO" id="GO:0004850">
    <property type="term" value="F:uridine phosphorylase activity"/>
    <property type="evidence" value="ECO:0007669"/>
    <property type="project" value="RHEA"/>
</dbReference>
<protein>
    <recommendedName>
        <fullName evidence="3">Pyrimidine/purine nucleoside phosphorylase</fullName>
        <ecNumber evidence="3">2.4.2.1</ecNumber>
        <ecNumber evidence="3">2.4.2.2</ecNumber>
    </recommendedName>
    <alternativeName>
        <fullName evidence="3">Adenosine phosphorylase</fullName>
    </alternativeName>
    <alternativeName>
        <fullName evidence="3">Cytidine phosphorylase</fullName>
    </alternativeName>
    <alternativeName>
        <fullName evidence="3">Guanosine phosphorylase</fullName>
    </alternativeName>
    <alternativeName>
        <fullName evidence="3">Inosine phosphorylase</fullName>
    </alternativeName>
    <alternativeName>
        <fullName evidence="3">Thymidine phosphorylase</fullName>
    </alternativeName>
    <alternativeName>
        <fullName evidence="3">Uridine phosphorylase</fullName>
    </alternativeName>
    <alternativeName>
        <fullName evidence="3">Xanthosine phosphorylase</fullName>
    </alternativeName>
</protein>
<accession>A0A161LUI3</accession>
<keyword evidence="5" id="KW-1185">Reference proteome</keyword>
<gene>
    <name evidence="3" type="primary">ppnP</name>
    <name evidence="4" type="ORF">PJIAN_2209</name>
</gene>